<feature type="domain" description="Peptidase M12A" evidence="9">
    <location>
        <begin position="112"/>
        <end position="202"/>
    </location>
</feature>
<dbReference type="GO" id="GO:0046872">
    <property type="term" value="F:metal ion binding"/>
    <property type="evidence" value="ECO:0007669"/>
    <property type="project" value="UniProtKB-KW"/>
</dbReference>
<comment type="caution">
    <text evidence="6">Lacks conserved residue(s) required for the propagation of feature annotation.</text>
</comment>
<dbReference type="GO" id="GO:0006508">
    <property type="term" value="P:proteolysis"/>
    <property type="evidence" value="ECO:0007669"/>
    <property type="project" value="UniProtKB-KW"/>
</dbReference>
<keyword evidence="2 7" id="KW-0479">Metal-binding</keyword>
<dbReference type="EnsemblMetazoa" id="AFAF006848-RA">
    <property type="protein sequence ID" value="AFAF006848-PA"/>
    <property type="gene ID" value="AFAF006848"/>
</dbReference>
<reference evidence="10" key="2">
    <citation type="submission" date="2020-05" db="UniProtKB">
        <authorList>
            <consortium name="EnsemblMetazoa"/>
        </authorList>
    </citation>
    <scope>IDENTIFICATION</scope>
    <source>
        <strain evidence="10">FAR1</strain>
    </source>
</reference>
<feature type="region of interest" description="Disordered" evidence="8">
    <location>
        <begin position="257"/>
        <end position="277"/>
    </location>
</feature>
<evidence type="ECO:0000313" key="11">
    <source>
        <dbReference type="Proteomes" id="UP000075886"/>
    </source>
</evidence>
<dbReference type="PROSITE" id="PS51864">
    <property type="entry name" value="ASTACIN"/>
    <property type="match status" value="1"/>
</dbReference>
<dbReference type="InterPro" id="IPR001506">
    <property type="entry name" value="Peptidase_M12A"/>
</dbReference>
<evidence type="ECO:0000256" key="4">
    <source>
        <dbReference type="ARBA" id="ARBA00022833"/>
    </source>
</evidence>
<keyword evidence="7" id="KW-0732">Signal</keyword>
<evidence type="ECO:0000256" key="1">
    <source>
        <dbReference type="ARBA" id="ARBA00022670"/>
    </source>
</evidence>
<organism evidence="10 11">
    <name type="scientific">Anopheles farauti</name>
    <dbReference type="NCBI Taxonomy" id="69004"/>
    <lineage>
        <taxon>Eukaryota</taxon>
        <taxon>Metazoa</taxon>
        <taxon>Ecdysozoa</taxon>
        <taxon>Arthropoda</taxon>
        <taxon>Hexapoda</taxon>
        <taxon>Insecta</taxon>
        <taxon>Pterygota</taxon>
        <taxon>Neoptera</taxon>
        <taxon>Endopterygota</taxon>
        <taxon>Diptera</taxon>
        <taxon>Nematocera</taxon>
        <taxon>Culicoidea</taxon>
        <taxon>Culicidae</taxon>
        <taxon>Anophelinae</taxon>
        <taxon>Anopheles</taxon>
    </lineage>
</organism>
<dbReference type="GO" id="GO:0004222">
    <property type="term" value="F:metalloendopeptidase activity"/>
    <property type="evidence" value="ECO:0007669"/>
    <property type="project" value="UniProtKB-UniRule"/>
</dbReference>
<evidence type="ECO:0000313" key="10">
    <source>
        <dbReference type="EnsemblMetazoa" id="AFAF006848-PA"/>
    </source>
</evidence>
<dbReference type="AlphaFoldDB" id="A0A182QBH4"/>
<evidence type="ECO:0000256" key="5">
    <source>
        <dbReference type="ARBA" id="ARBA00023049"/>
    </source>
</evidence>
<keyword evidence="5 7" id="KW-0482">Metalloprotease</keyword>
<sequence length="277" mass="29037">MSVQSLLCLLAIGSLAVGHSVANVILYDDAVDNSIGDGSEIIDLSHLGPDLFGEPDEEVGKRVANFNPDTDSGNVEELGSYVEGDILIDRPGGRNGLSNTATRWPKGVVPFNREDRDGWVTIRYENIKSSTSNNFEKAKKGTTNSFGVAYDYGSIMHYSANAFSTNGKPTIEAKRAGGNAMGQRSKFSSSDLAKLNAMYGCKGTTTGTTGTSSSGSSAQAQQRPGRPSRPSKPAGNGNRPVNGAQVAGAIVNFIGSLFGEEDTNTTGNAAQASSSRR</sequence>
<keyword evidence="4 7" id="KW-0862">Zinc</keyword>
<keyword evidence="1 7" id="KW-0645">Protease</keyword>
<evidence type="ECO:0000256" key="3">
    <source>
        <dbReference type="ARBA" id="ARBA00022801"/>
    </source>
</evidence>
<dbReference type="SUPFAM" id="SSF55486">
    <property type="entry name" value="Metalloproteases ('zincins'), catalytic domain"/>
    <property type="match status" value="1"/>
</dbReference>
<feature type="signal peptide" evidence="7">
    <location>
        <begin position="1"/>
        <end position="22"/>
    </location>
</feature>
<feature type="region of interest" description="Disordered" evidence="8">
    <location>
        <begin position="205"/>
        <end position="243"/>
    </location>
</feature>
<proteinExistence type="predicted"/>
<dbReference type="EMBL" id="AXCN02002212">
    <property type="status" value="NOT_ANNOTATED_CDS"/>
    <property type="molecule type" value="Genomic_DNA"/>
</dbReference>
<dbReference type="Gene3D" id="3.40.390.10">
    <property type="entry name" value="Collagenase (Catalytic Domain)"/>
    <property type="match status" value="1"/>
</dbReference>
<dbReference type="Pfam" id="PF01400">
    <property type="entry name" value="Astacin"/>
    <property type="match status" value="1"/>
</dbReference>
<evidence type="ECO:0000256" key="6">
    <source>
        <dbReference type="PROSITE-ProRule" id="PRU01211"/>
    </source>
</evidence>
<reference evidence="11" key="1">
    <citation type="submission" date="2014-01" db="EMBL/GenBank/DDBJ databases">
        <title>The Genome Sequence of Anopheles farauti FAR1 (V2).</title>
        <authorList>
            <consortium name="The Broad Institute Genomics Platform"/>
            <person name="Neafsey D.E."/>
            <person name="Besansky N."/>
            <person name="Howell P."/>
            <person name="Walton C."/>
            <person name="Young S.K."/>
            <person name="Zeng Q."/>
            <person name="Gargeya S."/>
            <person name="Fitzgerald M."/>
            <person name="Haas B."/>
            <person name="Abouelleil A."/>
            <person name="Allen A.W."/>
            <person name="Alvarado L."/>
            <person name="Arachchi H.M."/>
            <person name="Berlin A.M."/>
            <person name="Chapman S.B."/>
            <person name="Gainer-Dewar J."/>
            <person name="Goldberg J."/>
            <person name="Griggs A."/>
            <person name="Gujja S."/>
            <person name="Hansen M."/>
            <person name="Howarth C."/>
            <person name="Imamovic A."/>
            <person name="Ireland A."/>
            <person name="Larimer J."/>
            <person name="McCowan C."/>
            <person name="Murphy C."/>
            <person name="Pearson M."/>
            <person name="Poon T.W."/>
            <person name="Priest M."/>
            <person name="Roberts A."/>
            <person name="Saif S."/>
            <person name="Shea T."/>
            <person name="Sisk P."/>
            <person name="Sykes S."/>
            <person name="Wortman J."/>
            <person name="Nusbaum C."/>
            <person name="Birren B."/>
        </authorList>
    </citation>
    <scope>NUCLEOTIDE SEQUENCE [LARGE SCALE GENOMIC DNA]</scope>
    <source>
        <strain evidence="11">FAR1</strain>
    </source>
</reference>
<feature type="compositionally biased region" description="Low complexity" evidence="8">
    <location>
        <begin position="205"/>
        <end position="217"/>
    </location>
</feature>
<dbReference type="InterPro" id="IPR024079">
    <property type="entry name" value="MetalloPept_cat_dom_sf"/>
</dbReference>
<feature type="chain" id="PRO_5007951024" description="Metalloendopeptidase" evidence="7">
    <location>
        <begin position="23"/>
        <end position="277"/>
    </location>
</feature>
<comment type="cofactor">
    <cofactor evidence="7">
        <name>Zn(2+)</name>
        <dbReference type="ChEBI" id="CHEBI:29105"/>
    </cofactor>
    <text evidence="7">Binds 1 zinc ion per subunit.</text>
</comment>
<evidence type="ECO:0000259" key="9">
    <source>
        <dbReference type="PROSITE" id="PS51864"/>
    </source>
</evidence>
<evidence type="ECO:0000256" key="2">
    <source>
        <dbReference type="ARBA" id="ARBA00022723"/>
    </source>
</evidence>
<dbReference type="PRINTS" id="PR00480">
    <property type="entry name" value="ASTACIN"/>
</dbReference>
<keyword evidence="3 7" id="KW-0378">Hydrolase</keyword>
<dbReference type="PANTHER" id="PTHR10127:SF780">
    <property type="entry name" value="METALLOENDOPEPTIDASE"/>
    <property type="match status" value="1"/>
</dbReference>
<name>A0A182QBH4_9DIPT</name>
<accession>A0A182QBH4</accession>
<dbReference type="PANTHER" id="PTHR10127">
    <property type="entry name" value="DISCOIDIN, CUB, EGF, LAMININ , AND ZINC METALLOPROTEASE DOMAIN CONTAINING"/>
    <property type="match status" value="1"/>
</dbReference>
<keyword evidence="11" id="KW-1185">Reference proteome</keyword>
<feature type="compositionally biased region" description="Polar residues" evidence="8">
    <location>
        <begin position="264"/>
        <end position="277"/>
    </location>
</feature>
<evidence type="ECO:0000256" key="8">
    <source>
        <dbReference type="SAM" id="MobiDB-lite"/>
    </source>
</evidence>
<dbReference type="STRING" id="69004.A0A182QBH4"/>
<dbReference type="VEuPathDB" id="VectorBase:AFAF006848"/>
<dbReference type="EC" id="3.4.24.-" evidence="7"/>
<evidence type="ECO:0000256" key="7">
    <source>
        <dbReference type="RuleBase" id="RU361183"/>
    </source>
</evidence>
<dbReference type="Proteomes" id="UP000075886">
    <property type="component" value="Unassembled WGS sequence"/>
</dbReference>
<protein>
    <recommendedName>
        <fullName evidence="7">Metalloendopeptidase</fullName>
        <ecNumber evidence="7">3.4.24.-</ecNumber>
    </recommendedName>
</protein>